<evidence type="ECO:0008006" key="2">
    <source>
        <dbReference type="Google" id="ProtNLM"/>
    </source>
</evidence>
<sequence>MSVLNVVDSVGDAPSALLEFIHAVLEGGNLQAWRVEIWGCRCEGECDYTTIYFGLCSSLEETKDLFLHEAAHAIMETKGKVPYEEWHGTEWQGIYDRLKERYL</sequence>
<evidence type="ECO:0000313" key="1">
    <source>
        <dbReference type="EMBL" id="GAF81621.1"/>
    </source>
</evidence>
<accession>X0T2Q0</accession>
<comment type="caution">
    <text evidence="1">The sequence shown here is derived from an EMBL/GenBank/DDBJ whole genome shotgun (WGS) entry which is preliminary data.</text>
</comment>
<gene>
    <name evidence="1" type="ORF">S01H1_18561</name>
</gene>
<protein>
    <recommendedName>
        <fullName evidence="2">SprT-like domain-containing protein</fullName>
    </recommendedName>
</protein>
<name>X0T2Q0_9ZZZZ</name>
<dbReference type="AlphaFoldDB" id="X0T2Q0"/>
<dbReference type="EMBL" id="BARS01009932">
    <property type="protein sequence ID" value="GAF81621.1"/>
    <property type="molecule type" value="Genomic_DNA"/>
</dbReference>
<proteinExistence type="predicted"/>
<organism evidence="1">
    <name type="scientific">marine sediment metagenome</name>
    <dbReference type="NCBI Taxonomy" id="412755"/>
    <lineage>
        <taxon>unclassified sequences</taxon>
        <taxon>metagenomes</taxon>
        <taxon>ecological metagenomes</taxon>
    </lineage>
</organism>
<reference evidence="1" key="1">
    <citation type="journal article" date="2014" name="Front. Microbiol.">
        <title>High frequency of phylogenetically diverse reductive dehalogenase-homologous genes in deep subseafloor sedimentary metagenomes.</title>
        <authorList>
            <person name="Kawai M."/>
            <person name="Futagami T."/>
            <person name="Toyoda A."/>
            <person name="Takaki Y."/>
            <person name="Nishi S."/>
            <person name="Hori S."/>
            <person name="Arai W."/>
            <person name="Tsubouchi T."/>
            <person name="Morono Y."/>
            <person name="Uchiyama I."/>
            <person name="Ito T."/>
            <person name="Fujiyama A."/>
            <person name="Inagaki F."/>
            <person name="Takami H."/>
        </authorList>
    </citation>
    <scope>NUCLEOTIDE SEQUENCE</scope>
    <source>
        <strain evidence="1">Expedition CK06-06</strain>
    </source>
</reference>